<gene>
    <name evidence="1" type="ORF">HNR39_000771</name>
</gene>
<dbReference type="Proteomes" id="UP000571084">
    <property type="component" value="Unassembled WGS sequence"/>
</dbReference>
<evidence type="ECO:0000313" key="2">
    <source>
        <dbReference type="Proteomes" id="UP000571084"/>
    </source>
</evidence>
<reference evidence="1 2" key="1">
    <citation type="submission" date="2020-08" db="EMBL/GenBank/DDBJ databases">
        <title>Genomic Encyclopedia of Type Strains, Phase IV (KMG-IV): sequencing the most valuable type-strain genomes for metagenomic binning, comparative biology and taxonomic classification.</title>
        <authorList>
            <person name="Goeker M."/>
        </authorList>
    </citation>
    <scope>NUCLEOTIDE SEQUENCE [LARGE SCALE GENOMIC DNA]</scope>
    <source>
        <strain evidence="1 2">DSM 23240</strain>
    </source>
</reference>
<dbReference type="AlphaFoldDB" id="A0A840RQS9"/>
<dbReference type="EMBL" id="JACHHQ010000001">
    <property type="protein sequence ID" value="MBB5198961.1"/>
    <property type="molecule type" value="Genomic_DNA"/>
</dbReference>
<proteinExistence type="predicted"/>
<sequence length="93" mass="11354">MQLELFEWLIISAIERSHMMSEIRQSYWFLRNLRKTQWNLARRKREYRKVAIHKKSLQLGGMTRREILDLLRCCRSKCGAKKNPVKPCFYCDF</sequence>
<comment type="caution">
    <text evidence="1">The sequence shown here is derived from an EMBL/GenBank/DDBJ whole genome shotgun (WGS) entry which is preliminary data.</text>
</comment>
<keyword evidence="2" id="KW-1185">Reference proteome</keyword>
<evidence type="ECO:0000313" key="1">
    <source>
        <dbReference type="EMBL" id="MBB5198961.1"/>
    </source>
</evidence>
<organism evidence="1 2">
    <name type="scientific">Glaciimonas immobilis</name>
    <dbReference type="NCBI Taxonomy" id="728004"/>
    <lineage>
        <taxon>Bacteria</taxon>
        <taxon>Pseudomonadati</taxon>
        <taxon>Pseudomonadota</taxon>
        <taxon>Betaproteobacteria</taxon>
        <taxon>Burkholderiales</taxon>
        <taxon>Oxalobacteraceae</taxon>
        <taxon>Glaciimonas</taxon>
    </lineage>
</organism>
<name>A0A840RQS9_9BURK</name>
<protein>
    <submittedName>
        <fullName evidence="1">Putative Fe-S protein YdhL (DUF1289 family)</fullName>
    </submittedName>
</protein>
<accession>A0A840RQS9</accession>